<dbReference type="SUPFAM" id="SSF53720">
    <property type="entry name" value="ALDH-like"/>
    <property type="match status" value="1"/>
</dbReference>
<dbReference type="Gene3D" id="3.40.309.10">
    <property type="entry name" value="Aldehyde Dehydrogenase, Chain A, domain 2"/>
    <property type="match status" value="1"/>
</dbReference>
<sequence>MDESTTVKSAAAQDVSLPHERLRQLRQSVDSGIVRPLAWRLAQLGGLLRFVDEQEEAMLEALKADLGRCRADARMADVSMVRAEIRLMQKNLRRWLRPRRVRTPLAAQPGRSWTQPEPFGLALILGTWNYPFQQILIPLAGALAAGNSAVMKLPESAPHSSTLMAAHLERYVDPEAVIVISGGPETASQLLELRFDKIFYTGSSRVGRIVMAAAAANLTPVTLELGGKNPVIVAEDAPIEITARRIAWGRFMNCGQLCVAPDCVLVPERLRIPLIEALGEAIVRFYGSDPQRSESYGRIVNATHFARLQQFLKEGRVVIGGQSDEKDRYIAPTVLTDIPDDATVLRDEIFGPILPVIGYDSLEQALSFVRSRPKPLQLHLFTKDRRLQHQVVNTMSAGTIVVNDSIVSQIVPDLPFGGVGDSGMGSFHGRYTFEAFSRPKAVLHRSFRADLDARYPPFTGMKDRILRWLIS</sequence>
<dbReference type="RefSeq" id="WP_260791464.1">
    <property type="nucleotide sequence ID" value="NZ_CP093313.1"/>
</dbReference>
<dbReference type="CDD" id="cd07087">
    <property type="entry name" value="ALDH_F3-13-14_CALDH-like"/>
    <property type="match status" value="1"/>
</dbReference>
<name>A0A9J7BIG7_9BACT</name>
<dbReference type="EMBL" id="CP093313">
    <property type="protein sequence ID" value="UWZ82289.1"/>
    <property type="molecule type" value="Genomic_DNA"/>
</dbReference>
<dbReference type="Gene3D" id="3.40.605.10">
    <property type="entry name" value="Aldehyde Dehydrogenase, Chain A, domain 1"/>
    <property type="match status" value="1"/>
</dbReference>
<reference evidence="9" key="1">
    <citation type="submission" date="2021-04" db="EMBL/GenBank/DDBJ databases">
        <title>Phylogenetic analysis of Acidobacteriaceae.</title>
        <authorList>
            <person name="Qiu L."/>
            <person name="Zhang Q."/>
        </authorList>
    </citation>
    <scope>NUCLEOTIDE SEQUENCE</scope>
    <source>
        <strain evidence="9">DSM 25168</strain>
    </source>
</reference>
<dbReference type="PANTHER" id="PTHR43570">
    <property type="entry name" value="ALDEHYDE DEHYDROGENASE"/>
    <property type="match status" value="1"/>
</dbReference>
<dbReference type="InterPro" id="IPR015590">
    <property type="entry name" value="Aldehyde_DH_dom"/>
</dbReference>
<proteinExistence type="inferred from homology"/>
<keyword evidence="2 4" id="KW-0560">Oxidoreductase</keyword>
<evidence type="ECO:0000313" key="10">
    <source>
        <dbReference type="Proteomes" id="UP001059380"/>
    </source>
</evidence>
<feature type="active site" evidence="5 6">
    <location>
        <position position="224"/>
    </location>
</feature>
<dbReference type="InterPro" id="IPR029510">
    <property type="entry name" value="Ald_DH_CS_GLU"/>
</dbReference>
<dbReference type="KEGG" id="orp:MOP44_17110"/>
<comment type="similarity">
    <text evidence="1 4 7">Belongs to the aldehyde dehydrogenase family.</text>
</comment>
<dbReference type="PROSITE" id="PS00687">
    <property type="entry name" value="ALDEHYDE_DEHYDR_GLU"/>
    <property type="match status" value="1"/>
</dbReference>
<evidence type="ECO:0000256" key="6">
    <source>
        <dbReference type="PROSITE-ProRule" id="PRU10007"/>
    </source>
</evidence>
<dbReference type="PANTHER" id="PTHR43570:SF16">
    <property type="entry name" value="ALDEHYDE DEHYDROGENASE TYPE III, ISOFORM Q"/>
    <property type="match status" value="1"/>
</dbReference>
<dbReference type="FunFam" id="3.40.605.10:FF:000004">
    <property type="entry name" value="Aldehyde dehydrogenase"/>
    <property type="match status" value="1"/>
</dbReference>
<gene>
    <name evidence="9" type="ORF">MOP44_17110</name>
</gene>
<dbReference type="GO" id="GO:0005737">
    <property type="term" value="C:cytoplasm"/>
    <property type="evidence" value="ECO:0007669"/>
    <property type="project" value="TreeGrafter"/>
</dbReference>
<protein>
    <recommendedName>
        <fullName evidence="4">Aldehyde dehydrogenase</fullName>
    </recommendedName>
</protein>
<evidence type="ECO:0000313" key="9">
    <source>
        <dbReference type="EMBL" id="UWZ82289.1"/>
    </source>
</evidence>
<dbReference type="InterPro" id="IPR016163">
    <property type="entry name" value="Ald_DH_C"/>
</dbReference>
<dbReference type="GO" id="GO:0006081">
    <property type="term" value="P:aldehyde metabolic process"/>
    <property type="evidence" value="ECO:0007669"/>
    <property type="project" value="InterPro"/>
</dbReference>
<feature type="active site" evidence="5">
    <location>
        <position position="258"/>
    </location>
</feature>
<dbReference type="InterPro" id="IPR016162">
    <property type="entry name" value="Ald_DH_N"/>
</dbReference>
<evidence type="ECO:0000256" key="2">
    <source>
        <dbReference type="ARBA" id="ARBA00023002"/>
    </source>
</evidence>
<feature type="domain" description="Aldehyde dehydrogenase" evidence="8">
    <location>
        <begin position="40"/>
        <end position="442"/>
    </location>
</feature>
<evidence type="ECO:0000256" key="3">
    <source>
        <dbReference type="ARBA" id="ARBA00023027"/>
    </source>
</evidence>
<accession>A0A9J7BIG7</accession>
<keyword evidence="3" id="KW-0520">NAD</keyword>
<organism evidence="9 10">
    <name type="scientific">Occallatibacter riparius</name>
    <dbReference type="NCBI Taxonomy" id="1002689"/>
    <lineage>
        <taxon>Bacteria</taxon>
        <taxon>Pseudomonadati</taxon>
        <taxon>Acidobacteriota</taxon>
        <taxon>Terriglobia</taxon>
        <taxon>Terriglobales</taxon>
        <taxon>Acidobacteriaceae</taxon>
        <taxon>Occallatibacter</taxon>
    </lineage>
</organism>
<evidence type="ECO:0000256" key="7">
    <source>
        <dbReference type="RuleBase" id="RU003345"/>
    </source>
</evidence>
<dbReference type="InterPro" id="IPR016161">
    <property type="entry name" value="Ald_DH/histidinol_DH"/>
</dbReference>
<keyword evidence="10" id="KW-1185">Reference proteome</keyword>
<evidence type="ECO:0000256" key="1">
    <source>
        <dbReference type="ARBA" id="ARBA00009986"/>
    </source>
</evidence>
<evidence type="ECO:0000259" key="8">
    <source>
        <dbReference type="Pfam" id="PF00171"/>
    </source>
</evidence>
<dbReference type="FunFam" id="3.40.309.10:FF:000003">
    <property type="entry name" value="Aldehyde dehydrogenase"/>
    <property type="match status" value="1"/>
</dbReference>
<dbReference type="AlphaFoldDB" id="A0A9J7BIG7"/>
<dbReference type="PIRSF" id="PIRSF036492">
    <property type="entry name" value="ALDH"/>
    <property type="match status" value="1"/>
</dbReference>
<dbReference type="Proteomes" id="UP001059380">
    <property type="component" value="Chromosome"/>
</dbReference>
<dbReference type="GO" id="GO:0004029">
    <property type="term" value="F:aldehyde dehydrogenase (NAD+) activity"/>
    <property type="evidence" value="ECO:0007669"/>
    <property type="project" value="TreeGrafter"/>
</dbReference>
<dbReference type="Pfam" id="PF00171">
    <property type="entry name" value="Aldedh"/>
    <property type="match status" value="1"/>
</dbReference>
<evidence type="ECO:0000256" key="4">
    <source>
        <dbReference type="PIRNR" id="PIRNR036492"/>
    </source>
</evidence>
<evidence type="ECO:0000256" key="5">
    <source>
        <dbReference type="PIRSR" id="PIRSR036492-1"/>
    </source>
</evidence>
<dbReference type="InterPro" id="IPR012394">
    <property type="entry name" value="Aldehyde_DH_NAD(P)"/>
</dbReference>